<dbReference type="GO" id="GO:0042073">
    <property type="term" value="P:intraciliary transport"/>
    <property type="evidence" value="ECO:0007669"/>
    <property type="project" value="TreeGrafter"/>
</dbReference>
<feature type="compositionally biased region" description="Low complexity" evidence="4">
    <location>
        <begin position="339"/>
        <end position="349"/>
    </location>
</feature>
<protein>
    <recommendedName>
        <fullName evidence="5">Lebercilin domain-containing protein</fullName>
    </recommendedName>
</protein>
<dbReference type="EMBL" id="OV725077">
    <property type="protein sequence ID" value="CAH1389320.1"/>
    <property type="molecule type" value="Genomic_DNA"/>
</dbReference>
<feature type="compositionally biased region" description="Polar residues" evidence="4">
    <location>
        <begin position="31"/>
        <end position="42"/>
    </location>
</feature>
<gene>
    <name evidence="6" type="ORF">NEZAVI_LOCUS743</name>
</gene>
<feature type="region of interest" description="Disordered" evidence="4">
    <location>
        <begin position="275"/>
        <end position="364"/>
    </location>
</feature>
<evidence type="ECO:0000256" key="2">
    <source>
        <dbReference type="ARBA" id="ARBA00023054"/>
    </source>
</evidence>
<dbReference type="OrthoDB" id="2123794at2759"/>
<dbReference type="PANTHER" id="PTHR16650:SF6">
    <property type="entry name" value="GH21622P"/>
    <property type="match status" value="1"/>
</dbReference>
<feature type="region of interest" description="Disordered" evidence="4">
    <location>
        <begin position="420"/>
        <end position="492"/>
    </location>
</feature>
<evidence type="ECO:0000313" key="7">
    <source>
        <dbReference type="Proteomes" id="UP001152798"/>
    </source>
</evidence>
<dbReference type="GO" id="GO:0005930">
    <property type="term" value="C:axoneme"/>
    <property type="evidence" value="ECO:0007669"/>
    <property type="project" value="TreeGrafter"/>
</dbReference>
<evidence type="ECO:0000259" key="5">
    <source>
        <dbReference type="Pfam" id="PF15619"/>
    </source>
</evidence>
<feature type="region of interest" description="Disordered" evidence="4">
    <location>
        <begin position="570"/>
        <end position="591"/>
    </location>
</feature>
<comment type="similarity">
    <text evidence="1">Belongs to the LCA5 family.</text>
</comment>
<feature type="coiled-coil region" evidence="3">
    <location>
        <begin position="150"/>
        <end position="227"/>
    </location>
</feature>
<dbReference type="PANTHER" id="PTHR16650">
    <property type="entry name" value="C21ORF13-RELATED"/>
    <property type="match status" value="1"/>
</dbReference>
<dbReference type="AlphaFoldDB" id="A0A9P0E3E8"/>
<feature type="compositionally biased region" description="Basic and acidic residues" evidence="4">
    <location>
        <begin position="451"/>
        <end position="476"/>
    </location>
</feature>
<feature type="compositionally biased region" description="Polar residues" evidence="4">
    <location>
        <begin position="350"/>
        <end position="364"/>
    </location>
</feature>
<dbReference type="InterPro" id="IPR026188">
    <property type="entry name" value="Lebercilin-like"/>
</dbReference>
<dbReference type="Pfam" id="PF15619">
    <property type="entry name" value="Lebercilin"/>
    <property type="match status" value="1"/>
</dbReference>
<proteinExistence type="inferred from homology"/>
<evidence type="ECO:0000256" key="4">
    <source>
        <dbReference type="SAM" id="MobiDB-lite"/>
    </source>
</evidence>
<feature type="domain" description="Lebercilin" evidence="5">
    <location>
        <begin position="90"/>
        <end position="279"/>
    </location>
</feature>
<feature type="compositionally biased region" description="Low complexity" evidence="4">
    <location>
        <begin position="281"/>
        <end position="292"/>
    </location>
</feature>
<dbReference type="InterPro" id="IPR028933">
    <property type="entry name" value="Lebercilin_dom"/>
</dbReference>
<accession>A0A9P0E3E8</accession>
<evidence type="ECO:0000256" key="3">
    <source>
        <dbReference type="SAM" id="Coils"/>
    </source>
</evidence>
<sequence length="696" mass="79853">MESCDSGVTSPVLRVTAEITEIKEKHERNANHNYSVSPSLTSRECKNHPAYTKKKFLKPLYGCNPYERSNCGGSYVSSQHNPKNNVSSFTQRVMSAKLLRMKQLQNQLYETQAKLNEVMQENRTLKTVQQRQDSVLKKYEGNQEQLPQLMRSHHEEIRVLNEKYKQLRNNYKELESRLKLKDNELTNLREQHKHLLKLSKDKHLGEREKLSKKVEEMQTTIDEQRKKIFMLSKKLDLEEKSFNHQLNQEVAKQKKVQSELHGALETINHLKASLEEKERLSTSSFRRSTQSSGKNHQTPLRVSFRQPQQNARTDTAVENESETTDDSFTMNYSPVAHRSSSLESDSSGSAKEQNQTDNRTLPASNSYVSILNSKLKNGLKISRNSANITTNESSKHDQNIVTGKKEFIFKSEESKVRRKLQAQRAYQKPSAAKSDSRRSSLNKSANNINKTNDKEYEKLDQASSEEQIKKNDKEKLFLSSSTESNEIKTGKTEVSAKSEKIDNDMKLDLDTEFEKYFQNTHLSDEAINEFYQKDFREEIYELERKFQELNQQNNEKIENMKAVNRPSHIATSSAESESDEINSSIVSQREENKIEIETPNTTEDLAVTETKSAMPPLGETQKADLLKALSSIDNALNKNAQGDRIELPQIANSPILTSEMSYSDKVNEIKNNYSRTRRKSEVIKDLFGGDAAVLKS</sequence>
<organism evidence="6 7">
    <name type="scientific">Nezara viridula</name>
    <name type="common">Southern green stink bug</name>
    <name type="synonym">Cimex viridulus</name>
    <dbReference type="NCBI Taxonomy" id="85310"/>
    <lineage>
        <taxon>Eukaryota</taxon>
        <taxon>Metazoa</taxon>
        <taxon>Ecdysozoa</taxon>
        <taxon>Arthropoda</taxon>
        <taxon>Hexapoda</taxon>
        <taxon>Insecta</taxon>
        <taxon>Pterygota</taxon>
        <taxon>Neoptera</taxon>
        <taxon>Paraneoptera</taxon>
        <taxon>Hemiptera</taxon>
        <taxon>Heteroptera</taxon>
        <taxon>Panheteroptera</taxon>
        <taxon>Pentatomomorpha</taxon>
        <taxon>Pentatomoidea</taxon>
        <taxon>Pentatomidae</taxon>
        <taxon>Pentatominae</taxon>
        <taxon>Nezara</taxon>
    </lineage>
</organism>
<feature type="compositionally biased region" description="Polar residues" evidence="4">
    <location>
        <begin position="570"/>
        <end position="587"/>
    </location>
</feature>
<feature type="coiled-coil region" evidence="3">
    <location>
        <begin position="532"/>
        <end position="559"/>
    </location>
</feature>
<name>A0A9P0E3E8_NEZVI</name>
<dbReference type="Proteomes" id="UP001152798">
    <property type="component" value="Chromosome 1"/>
</dbReference>
<feature type="compositionally biased region" description="Polar residues" evidence="4">
    <location>
        <begin position="293"/>
        <end position="316"/>
    </location>
</feature>
<feature type="region of interest" description="Disordered" evidence="4">
    <location>
        <begin position="24"/>
        <end position="44"/>
    </location>
</feature>
<reference evidence="6" key="1">
    <citation type="submission" date="2022-01" db="EMBL/GenBank/DDBJ databases">
        <authorList>
            <person name="King R."/>
        </authorList>
    </citation>
    <scope>NUCLEOTIDE SEQUENCE</scope>
</reference>
<keyword evidence="7" id="KW-1185">Reference proteome</keyword>
<evidence type="ECO:0000256" key="1">
    <source>
        <dbReference type="ARBA" id="ARBA00010229"/>
    </source>
</evidence>
<evidence type="ECO:0000313" key="6">
    <source>
        <dbReference type="EMBL" id="CAH1389320.1"/>
    </source>
</evidence>
<feature type="compositionally biased region" description="Polar residues" evidence="4">
    <location>
        <begin position="439"/>
        <end position="450"/>
    </location>
</feature>
<keyword evidence="2 3" id="KW-0175">Coiled coil</keyword>